<dbReference type="KEGG" id="aep:AMC99_01502"/>
<dbReference type="PATRIC" id="fig|361183.4.peg.1473"/>
<keyword evidence="4" id="KW-1185">Reference proteome</keyword>
<sequence>MLRRIFNALMGPADAQAPRHRGRRALVLAAAIGVPAFAAPGDWDIARNSGDSMSLAAEPQLQPFEQPGMGFPGAAFYYLEETPETSLALPALDPMEQPVESAGVGLAIDAGPAARSFLSAGTGLDKARALRCMTQAIYYEAASESDAGQQAVAQVVLNRVAHSAWPNSVCGVVFQGSQRQTGCQFTFTCDGSLARQPSRRGWDRAQAIAARALAGEVYKPIGLATHYHTNWVNPYWAKTLDYVGAIGAHRFYRWRGAAGTSGAFLARYSGVESVTPVALRDAGPVVTAAEYAPASNGSAGEMSHRADPAPLPAAAPVPAQQQSGPYAGAGQVKEQYSRVGQWKSQPGSPVAK</sequence>
<dbReference type="STRING" id="361183.AMC99_01502"/>
<evidence type="ECO:0000313" key="4">
    <source>
        <dbReference type="Proteomes" id="UP000057938"/>
    </source>
</evidence>
<evidence type="ECO:0000256" key="1">
    <source>
        <dbReference type="SAM" id="MobiDB-lite"/>
    </source>
</evidence>
<proteinExistence type="predicted"/>
<name>A0A0M5L0G1_9SPHN</name>
<protein>
    <submittedName>
        <fullName evidence="3">Cell wall hydrolyses involved in spore germination</fullName>
    </submittedName>
</protein>
<dbReference type="InterPro" id="IPR042047">
    <property type="entry name" value="SleB_dom1"/>
</dbReference>
<dbReference type="GO" id="GO:0016787">
    <property type="term" value="F:hydrolase activity"/>
    <property type="evidence" value="ECO:0007669"/>
    <property type="project" value="InterPro"/>
</dbReference>
<feature type="domain" description="Cell wall hydrolase SleB" evidence="2">
    <location>
        <begin position="143"/>
        <end position="252"/>
    </location>
</feature>
<accession>A0A0M5L0G1</accession>
<gene>
    <name evidence="3" type="ORF">AMC99_01502</name>
</gene>
<evidence type="ECO:0000259" key="2">
    <source>
        <dbReference type="Pfam" id="PF07486"/>
    </source>
</evidence>
<dbReference type="Pfam" id="PF07486">
    <property type="entry name" value="Hydrolase_2"/>
    <property type="match status" value="1"/>
</dbReference>
<dbReference type="AlphaFoldDB" id="A0A0M5L0G1"/>
<feature type="region of interest" description="Disordered" evidence="1">
    <location>
        <begin position="296"/>
        <end position="352"/>
    </location>
</feature>
<organism evidence="3 4">
    <name type="scientific">Altererythrobacter epoxidivorans</name>
    <dbReference type="NCBI Taxonomy" id="361183"/>
    <lineage>
        <taxon>Bacteria</taxon>
        <taxon>Pseudomonadati</taxon>
        <taxon>Pseudomonadota</taxon>
        <taxon>Alphaproteobacteria</taxon>
        <taxon>Sphingomonadales</taxon>
        <taxon>Erythrobacteraceae</taxon>
        <taxon>Altererythrobacter</taxon>
    </lineage>
</organism>
<dbReference type="Gene3D" id="1.10.10.2520">
    <property type="entry name" value="Cell wall hydrolase SleB, domain 1"/>
    <property type="match status" value="1"/>
</dbReference>
<feature type="compositionally biased region" description="Low complexity" evidence="1">
    <location>
        <begin position="316"/>
        <end position="325"/>
    </location>
</feature>
<reference evidence="3 4" key="1">
    <citation type="submission" date="2015-09" db="EMBL/GenBank/DDBJ databases">
        <title>Complete genome sequence of a benzo[a]pyrene-degrading bacterium Altererythrobacter epoxidivorans CGMCC 1.7731T.</title>
        <authorList>
            <person name="Li Z."/>
            <person name="Cheng H."/>
            <person name="Huo Y."/>
            <person name="Xu X."/>
        </authorList>
    </citation>
    <scope>NUCLEOTIDE SEQUENCE [LARGE SCALE GENOMIC DNA]</scope>
    <source>
        <strain evidence="3 4">CGMCC 1.7731</strain>
    </source>
</reference>
<feature type="compositionally biased region" description="Polar residues" evidence="1">
    <location>
        <begin position="342"/>
        <end position="352"/>
    </location>
</feature>
<dbReference type="InterPro" id="IPR011105">
    <property type="entry name" value="Cell_wall_hydrolase_SleB"/>
</dbReference>
<evidence type="ECO:0000313" key="3">
    <source>
        <dbReference type="EMBL" id="ALE16794.1"/>
    </source>
</evidence>
<dbReference type="EMBL" id="CP012669">
    <property type="protein sequence ID" value="ALE16794.1"/>
    <property type="molecule type" value="Genomic_DNA"/>
</dbReference>
<dbReference type="Proteomes" id="UP000057938">
    <property type="component" value="Chromosome"/>
</dbReference>
<dbReference type="RefSeq" id="WP_232301348.1">
    <property type="nucleotide sequence ID" value="NZ_CP012669.1"/>
</dbReference>